<evidence type="ECO:0000256" key="1">
    <source>
        <dbReference type="SAM" id="MobiDB-lite"/>
    </source>
</evidence>
<keyword evidence="2" id="KW-0472">Membrane</keyword>
<protein>
    <submittedName>
        <fullName evidence="3">Uncharacterized protein</fullName>
    </submittedName>
</protein>
<evidence type="ECO:0000313" key="3">
    <source>
        <dbReference type="EMBL" id="GAA1785981.1"/>
    </source>
</evidence>
<keyword evidence="4" id="KW-1185">Reference proteome</keyword>
<feature type="compositionally biased region" description="Low complexity" evidence="1">
    <location>
        <begin position="100"/>
        <end position="109"/>
    </location>
</feature>
<feature type="compositionally biased region" description="Polar residues" evidence="1">
    <location>
        <begin position="110"/>
        <end position="120"/>
    </location>
</feature>
<keyword evidence="2" id="KW-1133">Transmembrane helix</keyword>
<organism evidence="3 4">
    <name type="scientific">Luedemannella flava</name>
    <dbReference type="NCBI Taxonomy" id="349316"/>
    <lineage>
        <taxon>Bacteria</taxon>
        <taxon>Bacillati</taxon>
        <taxon>Actinomycetota</taxon>
        <taxon>Actinomycetes</taxon>
        <taxon>Micromonosporales</taxon>
        <taxon>Micromonosporaceae</taxon>
        <taxon>Luedemannella</taxon>
    </lineage>
</organism>
<accession>A0ABN2LEI1</accession>
<proteinExistence type="predicted"/>
<comment type="caution">
    <text evidence="3">The sequence shown here is derived from an EMBL/GenBank/DDBJ whole genome shotgun (WGS) entry which is preliminary data.</text>
</comment>
<name>A0ABN2LEI1_9ACTN</name>
<dbReference type="Proteomes" id="UP001500218">
    <property type="component" value="Unassembled WGS sequence"/>
</dbReference>
<feature type="transmembrane region" description="Helical" evidence="2">
    <location>
        <begin position="54"/>
        <end position="74"/>
    </location>
</feature>
<sequence>MQTNTALKPPNTPNVRPHHLAGPALVDDNAFPAPTRIGSTGGDMAGRRDWHARLWCGVTVCFIAALCVYDWGFLHMFSFATDWEDVCRAAGQPSDGNYYPPSLLPLSSSATRTQTGCPAT</sequence>
<evidence type="ECO:0000313" key="4">
    <source>
        <dbReference type="Proteomes" id="UP001500218"/>
    </source>
</evidence>
<evidence type="ECO:0000256" key="2">
    <source>
        <dbReference type="SAM" id="Phobius"/>
    </source>
</evidence>
<keyword evidence="2" id="KW-0812">Transmembrane</keyword>
<reference evidence="3 4" key="1">
    <citation type="journal article" date="2019" name="Int. J. Syst. Evol. Microbiol.">
        <title>The Global Catalogue of Microorganisms (GCM) 10K type strain sequencing project: providing services to taxonomists for standard genome sequencing and annotation.</title>
        <authorList>
            <consortium name="The Broad Institute Genomics Platform"/>
            <consortium name="The Broad Institute Genome Sequencing Center for Infectious Disease"/>
            <person name="Wu L."/>
            <person name="Ma J."/>
        </authorList>
    </citation>
    <scope>NUCLEOTIDE SEQUENCE [LARGE SCALE GENOMIC DNA]</scope>
    <source>
        <strain evidence="3 4">JCM 13250</strain>
    </source>
</reference>
<dbReference type="EMBL" id="BAAALT010000009">
    <property type="protein sequence ID" value="GAA1785981.1"/>
    <property type="molecule type" value="Genomic_DNA"/>
</dbReference>
<gene>
    <name evidence="3" type="ORF">GCM10009682_05060</name>
</gene>
<feature type="region of interest" description="Disordered" evidence="1">
    <location>
        <begin position="97"/>
        <end position="120"/>
    </location>
</feature>